<protein>
    <submittedName>
        <fullName evidence="3">Fxr1-b protein</fullName>
    </submittedName>
</protein>
<proteinExistence type="predicted"/>
<dbReference type="GO" id="GO:0051028">
    <property type="term" value="P:mRNA transport"/>
    <property type="evidence" value="ECO:0007669"/>
    <property type="project" value="TreeGrafter"/>
</dbReference>
<dbReference type="InterPro" id="IPR040148">
    <property type="entry name" value="FMR1"/>
</dbReference>
<dbReference type="GO" id="GO:0045727">
    <property type="term" value="P:positive regulation of translation"/>
    <property type="evidence" value="ECO:0007669"/>
    <property type="project" value="TreeGrafter"/>
</dbReference>
<feature type="compositionally biased region" description="Low complexity" evidence="2">
    <location>
        <begin position="471"/>
        <end position="483"/>
    </location>
</feature>
<evidence type="ECO:0000256" key="1">
    <source>
        <dbReference type="PROSITE-ProRule" id="PRU00117"/>
    </source>
</evidence>
<dbReference type="Proteomes" id="UP000604046">
    <property type="component" value="Unassembled WGS sequence"/>
</dbReference>
<dbReference type="InterPro" id="IPR036612">
    <property type="entry name" value="KH_dom_type_1_sf"/>
</dbReference>
<dbReference type="OrthoDB" id="420583at2759"/>
<dbReference type="GO" id="GO:0043488">
    <property type="term" value="P:regulation of mRNA stability"/>
    <property type="evidence" value="ECO:0007669"/>
    <property type="project" value="TreeGrafter"/>
</dbReference>
<evidence type="ECO:0000313" key="4">
    <source>
        <dbReference type="Proteomes" id="UP000604046"/>
    </source>
</evidence>
<reference evidence="3" key="1">
    <citation type="submission" date="2021-02" db="EMBL/GenBank/DDBJ databases">
        <authorList>
            <person name="Dougan E. K."/>
            <person name="Rhodes N."/>
            <person name="Thang M."/>
            <person name="Chan C."/>
        </authorList>
    </citation>
    <scope>NUCLEOTIDE SEQUENCE</scope>
</reference>
<organism evidence="3 4">
    <name type="scientific">Symbiodinium natans</name>
    <dbReference type="NCBI Taxonomy" id="878477"/>
    <lineage>
        <taxon>Eukaryota</taxon>
        <taxon>Sar</taxon>
        <taxon>Alveolata</taxon>
        <taxon>Dinophyceae</taxon>
        <taxon>Suessiales</taxon>
        <taxon>Symbiodiniaceae</taxon>
        <taxon>Symbiodinium</taxon>
    </lineage>
</organism>
<dbReference type="SUPFAM" id="SSF54791">
    <property type="entry name" value="Eukaryotic type KH-domain (KH-domain type I)"/>
    <property type="match status" value="1"/>
</dbReference>
<feature type="region of interest" description="Disordered" evidence="2">
    <location>
        <begin position="414"/>
        <end position="556"/>
    </location>
</feature>
<dbReference type="GO" id="GO:0003730">
    <property type="term" value="F:mRNA 3'-UTR binding"/>
    <property type="evidence" value="ECO:0007669"/>
    <property type="project" value="TreeGrafter"/>
</dbReference>
<dbReference type="GO" id="GO:0010494">
    <property type="term" value="C:cytoplasmic stress granule"/>
    <property type="evidence" value="ECO:0007669"/>
    <property type="project" value="TreeGrafter"/>
</dbReference>
<dbReference type="PANTHER" id="PTHR10603">
    <property type="entry name" value="FRAGILE X MENTAL RETARDATION SYNDROME-RELATED PROTEIN"/>
    <property type="match status" value="1"/>
</dbReference>
<dbReference type="GO" id="GO:0005634">
    <property type="term" value="C:nucleus"/>
    <property type="evidence" value="ECO:0007669"/>
    <property type="project" value="TreeGrafter"/>
</dbReference>
<sequence length="556" mass="61717">MSNHSSDGDAQLVSDFVGALVEIALVDSADKWFITTFRGLSSPGSVLVQWQGRPLEVKATQVRLPCKPKVGDKAEEQQMRVKVNDKVEVQIPASTLKPACYVSAIVRSACGPYFLVSQEGRGRQEDLLVSHAQLRLPGKTQAVSSMSLQEAVLECPGIAGPADTEPRVVGEEWLEQLRQQCHLLGVGAHSHKSGLVLKLIGDRTSVARASKLLHSVHFWNLSEIARCRSHQMELEKRLSCLEGVSREEGKVIEFTVDMDIMNLVIGRPGSGKRLEDLKDQLNVSIEVLRCPDQRNQAIVRVVGQDPEAVAAAQRQLEFKRRKMSFNIEEIGYILGRNLSNIREIAEKAGLLSLRLYPSSSQDLELVGLAEQLDSAEMLIQAHLDYREVYNEMREEHGALTQSFQALEEEMQAKWNRRGGAPARQTRARTPPPTARMLAMGRVHKPSHQEESRGSRRPIRTWSSDSRHVFLSSGKGDSGKASSKTPAKPREPSETEESEGSDDDDDDDDDDDEDDEELIPDSQQPEKLVFNDSSAAALDEDSDDNEGIVPGFIFNNR</sequence>
<dbReference type="GO" id="GO:0048513">
    <property type="term" value="P:animal organ development"/>
    <property type="evidence" value="ECO:0007669"/>
    <property type="project" value="TreeGrafter"/>
</dbReference>
<accession>A0A812URZ6</accession>
<keyword evidence="4" id="KW-1185">Reference proteome</keyword>
<dbReference type="Gene3D" id="3.30.1370.10">
    <property type="entry name" value="K Homology domain, type 1"/>
    <property type="match status" value="1"/>
</dbReference>
<evidence type="ECO:0000256" key="2">
    <source>
        <dbReference type="SAM" id="MobiDB-lite"/>
    </source>
</evidence>
<feature type="compositionally biased region" description="Low complexity" evidence="2">
    <location>
        <begin position="417"/>
        <end position="428"/>
    </location>
</feature>
<feature type="compositionally biased region" description="Acidic residues" evidence="2">
    <location>
        <begin position="493"/>
        <end position="518"/>
    </location>
</feature>
<dbReference type="EMBL" id="CAJNDS010002727">
    <property type="protein sequence ID" value="CAE7575052.1"/>
    <property type="molecule type" value="Genomic_DNA"/>
</dbReference>
<comment type="caution">
    <text evidence="3">The sequence shown here is derived from an EMBL/GenBank/DDBJ whole genome shotgun (WGS) entry which is preliminary data.</text>
</comment>
<dbReference type="AlphaFoldDB" id="A0A812URZ6"/>
<dbReference type="PANTHER" id="PTHR10603:SF7">
    <property type="entry name" value="FRAGILE X MESSENGER RIBONUCLEOPROTEIN 1 HOMOLOG"/>
    <property type="match status" value="1"/>
</dbReference>
<dbReference type="GO" id="GO:0045182">
    <property type="term" value="F:translation regulator activity"/>
    <property type="evidence" value="ECO:0007669"/>
    <property type="project" value="TreeGrafter"/>
</dbReference>
<gene>
    <name evidence="3" type="primary">fxr1-b</name>
    <name evidence="3" type="ORF">SNAT2548_LOCUS32801</name>
</gene>
<keyword evidence="1" id="KW-0694">RNA-binding</keyword>
<name>A0A812URZ6_9DINO</name>
<dbReference type="PROSITE" id="PS50084">
    <property type="entry name" value="KH_TYPE_1"/>
    <property type="match status" value="2"/>
</dbReference>
<evidence type="ECO:0000313" key="3">
    <source>
        <dbReference type="EMBL" id="CAE7575052.1"/>
    </source>
</evidence>